<proteinExistence type="inferred from homology"/>
<evidence type="ECO:0000256" key="4">
    <source>
        <dbReference type="RuleBase" id="RU004273"/>
    </source>
</evidence>
<comment type="catalytic activity">
    <reaction evidence="4">
        <text>O-phospho-L-threonyl-[protein] + H2O = L-threonyl-[protein] + phosphate</text>
        <dbReference type="Rhea" id="RHEA:47004"/>
        <dbReference type="Rhea" id="RHEA-COMP:11060"/>
        <dbReference type="Rhea" id="RHEA-COMP:11605"/>
        <dbReference type="ChEBI" id="CHEBI:15377"/>
        <dbReference type="ChEBI" id="CHEBI:30013"/>
        <dbReference type="ChEBI" id="CHEBI:43474"/>
        <dbReference type="ChEBI" id="CHEBI:61977"/>
        <dbReference type="EC" id="3.1.3.16"/>
    </reaction>
</comment>
<dbReference type="InterPro" id="IPR004843">
    <property type="entry name" value="Calcineurin-like_PHP"/>
</dbReference>
<keyword evidence="7" id="KW-1185">Reference proteome</keyword>
<evidence type="ECO:0000313" key="8">
    <source>
        <dbReference type="RefSeq" id="XP_071927042.1"/>
    </source>
</evidence>
<keyword evidence="3" id="KW-0464">Manganese</keyword>
<dbReference type="RefSeq" id="XP_071927042.1">
    <property type="nucleotide sequence ID" value="XM_072070941.1"/>
</dbReference>
<sequence>MKRITGKVIDKIFHSGFNKGLSYVRYPANITLLRGNHESRQLTQVYGFYDECQRKYGNANAWRCCTGVFDYLTSSATIDGTVLCVHGGLSPDIRTIDQLILGMAAVPSYHPWYSFQNLLFPALYIPLFPTFAGIQKRSKQNLGMFPFSLFLFFSCNFFSLNVLPSCLLLASVN</sequence>
<dbReference type="SUPFAM" id="SSF56300">
    <property type="entry name" value="Metallo-dependent phosphatases"/>
    <property type="match status" value="1"/>
</dbReference>
<evidence type="ECO:0000256" key="5">
    <source>
        <dbReference type="SAM" id="Phobius"/>
    </source>
</evidence>
<evidence type="ECO:0000313" key="7">
    <source>
        <dbReference type="Proteomes" id="UP001652660"/>
    </source>
</evidence>
<dbReference type="EC" id="3.1.3.16" evidence="4"/>
<reference evidence="8" key="1">
    <citation type="submission" date="2025-08" db="UniProtKB">
        <authorList>
            <consortium name="RefSeq"/>
        </authorList>
    </citation>
    <scope>IDENTIFICATION</scope>
    <source>
        <tissue evidence="8">Leaves</tissue>
    </source>
</reference>
<feature type="transmembrane region" description="Helical" evidence="5">
    <location>
        <begin position="147"/>
        <end position="170"/>
    </location>
</feature>
<protein>
    <recommendedName>
        <fullName evidence="4">Serine/threonine-protein phosphatase</fullName>
        <ecNumber evidence="4">3.1.3.16</ecNumber>
    </recommendedName>
</protein>
<feature type="transmembrane region" description="Helical" evidence="5">
    <location>
        <begin position="118"/>
        <end position="135"/>
    </location>
</feature>
<dbReference type="Pfam" id="PF00149">
    <property type="entry name" value="Metallophos"/>
    <property type="match status" value="1"/>
</dbReference>
<dbReference type="PANTHER" id="PTHR45619">
    <property type="entry name" value="SERINE/THREONINE-PROTEIN PHOSPHATASE PP2A-RELATED"/>
    <property type="match status" value="1"/>
</dbReference>
<evidence type="ECO:0000256" key="1">
    <source>
        <dbReference type="ARBA" id="ARBA00022723"/>
    </source>
</evidence>
<dbReference type="PROSITE" id="PS00125">
    <property type="entry name" value="SER_THR_PHOSPHATASE"/>
    <property type="match status" value="1"/>
</dbReference>
<dbReference type="InterPro" id="IPR047129">
    <property type="entry name" value="PPA2-like"/>
</dbReference>
<keyword evidence="2 4" id="KW-0378">Hydrolase</keyword>
<keyword evidence="5" id="KW-0812">Transmembrane</keyword>
<organism evidence="7 8">
    <name type="scientific">Coffea arabica</name>
    <name type="common">Arabian coffee</name>
    <dbReference type="NCBI Taxonomy" id="13443"/>
    <lineage>
        <taxon>Eukaryota</taxon>
        <taxon>Viridiplantae</taxon>
        <taxon>Streptophyta</taxon>
        <taxon>Embryophyta</taxon>
        <taxon>Tracheophyta</taxon>
        <taxon>Spermatophyta</taxon>
        <taxon>Magnoliopsida</taxon>
        <taxon>eudicotyledons</taxon>
        <taxon>Gunneridae</taxon>
        <taxon>Pentapetalae</taxon>
        <taxon>asterids</taxon>
        <taxon>lamiids</taxon>
        <taxon>Gentianales</taxon>
        <taxon>Rubiaceae</taxon>
        <taxon>Ixoroideae</taxon>
        <taxon>Gardenieae complex</taxon>
        <taxon>Bertiereae - Coffeeae clade</taxon>
        <taxon>Coffeeae</taxon>
        <taxon>Coffea</taxon>
    </lineage>
</organism>
<evidence type="ECO:0000256" key="3">
    <source>
        <dbReference type="ARBA" id="ARBA00023211"/>
    </source>
</evidence>
<dbReference type="InterPro" id="IPR006186">
    <property type="entry name" value="Ser/Thr-sp_prot-phosphatase"/>
</dbReference>
<dbReference type="Gene3D" id="3.60.21.10">
    <property type="match status" value="1"/>
</dbReference>
<comment type="similarity">
    <text evidence="4">Belongs to the PPP phosphatase family.</text>
</comment>
<keyword evidence="1" id="KW-0479">Metal-binding</keyword>
<dbReference type="SMART" id="SM00156">
    <property type="entry name" value="PP2Ac"/>
    <property type="match status" value="1"/>
</dbReference>
<evidence type="ECO:0000256" key="2">
    <source>
        <dbReference type="ARBA" id="ARBA00022801"/>
    </source>
</evidence>
<name>A0ABM4W5I8_COFAR</name>
<gene>
    <name evidence="8" type="primary">LOC113715834</name>
</gene>
<dbReference type="InterPro" id="IPR029052">
    <property type="entry name" value="Metallo-depent_PP-like"/>
</dbReference>
<dbReference type="GeneID" id="113715834"/>
<keyword evidence="5" id="KW-0472">Membrane</keyword>
<keyword evidence="5" id="KW-1133">Transmembrane helix</keyword>
<accession>A0ABM4W5I8</accession>
<evidence type="ECO:0000259" key="6">
    <source>
        <dbReference type="PROSITE" id="PS00125"/>
    </source>
</evidence>
<feature type="domain" description="Serine/threonine specific protein phosphatases" evidence="6">
    <location>
        <begin position="33"/>
        <end position="38"/>
    </location>
</feature>
<dbReference type="PRINTS" id="PR00114">
    <property type="entry name" value="STPHPHTASE"/>
</dbReference>
<dbReference type="Proteomes" id="UP001652660">
    <property type="component" value="Chromosome 11c"/>
</dbReference>